<reference evidence="2" key="1">
    <citation type="submission" date="2014-09" db="EMBL/GenBank/DDBJ databases">
        <authorList>
            <person name="Magalhaes I.L.F."/>
            <person name="Oliveira U."/>
            <person name="Santos F.R."/>
            <person name="Vidigal T.H.D.A."/>
            <person name="Brescovit A.D."/>
            <person name="Santos A.J."/>
        </authorList>
    </citation>
    <scope>NUCLEOTIDE SEQUENCE</scope>
    <source>
        <tissue evidence="2">Shoot tissue taken approximately 20 cm above the soil surface</tissue>
    </source>
</reference>
<name>A0A0A9CI50_ARUDO</name>
<protein>
    <submittedName>
        <fullName evidence="2">Uncharacterized protein</fullName>
    </submittedName>
</protein>
<dbReference type="EMBL" id="GBRH01222639">
    <property type="protein sequence ID" value="JAD75256.1"/>
    <property type="molecule type" value="Transcribed_RNA"/>
</dbReference>
<dbReference type="AlphaFoldDB" id="A0A0A9CI50"/>
<accession>A0A0A9CI50</accession>
<keyword evidence="1" id="KW-1133">Transmembrane helix</keyword>
<sequence>MTHMMILVLFVVMVATCCAVIAVLQLFTWIAWELRCPLEIGIVAAVHVGSVVLPKKRHHLFPSYFLACNVQGNITKLVELELRGTLFVPNSVPRLIAFAVQDVERFIND</sequence>
<evidence type="ECO:0000313" key="2">
    <source>
        <dbReference type="EMBL" id="JAD75256.1"/>
    </source>
</evidence>
<keyword evidence="1" id="KW-0472">Membrane</keyword>
<keyword evidence="1" id="KW-0812">Transmembrane</keyword>
<feature type="transmembrane region" description="Helical" evidence="1">
    <location>
        <begin position="7"/>
        <end position="32"/>
    </location>
</feature>
<organism evidence="2">
    <name type="scientific">Arundo donax</name>
    <name type="common">Giant reed</name>
    <name type="synonym">Donax arundinaceus</name>
    <dbReference type="NCBI Taxonomy" id="35708"/>
    <lineage>
        <taxon>Eukaryota</taxon>
        <taxon>Viridiplantae</taxon>
        <taxon>Streptophyta</taxon>
        <taxon>Embryophyta</taxon>
        <taxon>Tracheophyta</taxon>
        <taxon>Spermatophyta</taxon>
        <taxon>Magnoliopsida</taxon>
        <taxon>Liliopsida</taxon>
        <taxon>Poales</taxon>
        <taxon>Poaceae</taxon>
        <taxon>PACMAD clade</taxon>
        <taxon>Arundinoideae</taxon>
        <taxon>Arundineae</taxon>
        <taxon>Arundo</taxon>
    </lineage>
</organism>
<proteinExistence type="predicted"/>
<reference evidence="2" key="2">
    <citation type="journal article" date="2015" name="Data Brief">
        <title>Shoot transcriptome of the giant reed, Arundo donax.</title>
        <authorList>
            <person name="Barrero R.A."/>
            <person name="Guerrero F.D."/>
            <person name="Moolhuijzen P."/>
            <person name="Goolsby J.A."/>
            <person name="Tidwell J."/>
            <person name="Bellgard S.E."/>
            <person name="Bellgard M.I."/>
        </authorList>
    </citation>
    <scope>NUCLEOTIDE SEQUENCE</scope>
    <source>
        <tissue evidence="2">Shoot tissue taken approximately 20 cm above the soil surface</tissue>
    </source>
</reference>
<evidence type="ECO:0000256" key="1">
    <source>
        <dbReference type="SAM" id="Phobius"/>
    </source>
</evidence>